<accession>A0A1G8KTC7</accession>
<name>A0A1G8KTC7_9FIRM</name>
<keyword evidence="3" id="KW-1185">Reference proteome</keyword>
<sequence length="494" mass="58260">MNISEYNSLQGDIRMKKIELAEAENILKNFDKKWIYIKLISNSWESEENSQTVIYSKFKVRYISIDNHDILVYGIEDDDRLVISKNILVQSECTYDGDEIRFIQKSNNKLCDIYIKGYLPTSNFRLDEITHSNKNIIITEGKTDWKHLKNALSEFKKENKYKDFGFEFFEYEDDVQMGNSTLLNVCKYQALFKNEYLKVFVFDSDDPAINNEHEGEIYKYYGNNVYSLILPIPPHRIDTPLISIENYYTDDEIKIYDEYSRRLYLAKEFNRETSQHLEMRNVYALNIKKDIEDNHIIDNKVYKINSNENIVKKDIYFYNDKTNIALSKNNFAEYILKKVEPFDRISINSFSLVFDVLSEIQNDSKKLNDDSVEISNGVYLTKYGNKRVLDINISLKMENALEFKNTNILQCVPTVSDDRTTLYLELYTEKYGFRIPITINKELIEFLECKLNNSSNRIELHVFDEDNEVISNKELFQGDNSSVGIHIIRNKIFS</sequence>
<dbReference type="EMBL" id="FNCP01000041">
    <property type="protein sequence ID" value="SDI46623.1"/>
    <property type="molecule type" value="Genomic_DNA"/>
</dbReference>
<evidence type="ECO:0000313" key="3">
    <source>
        <dbReference type="Proteomes" id="UP000198656"/>
    </source>
</evidence>
<evidence type="ECO:0000313" key="2">
    <source>
        <dbReference type="EMBL" id="SDI46623.1"/>
    </source>
</evidence>
<keyword evidence="1" id="KW-0175">Coiled coil</keyword>
<dbReference type="Proteomes" id="UP000198656">
    <property type="component" value="Unassembled WGS sequence"/>
</dbReference>
<reference evidence="3" key="1">
    <citation type="submission" date="2016-10" db="EMBL/GenBank/DDBJ databases">
        <authorList>
            <person name="Varghese N."/>
            <person name="Submissions S."/>
        </authorList>
    </citation>
    <scope>NUCLEOTIDE SEQUENCE [LARGE SCALE GENOMIC DNA]</scope>
    <source>
        <strain evidence="3">DSM 8344</strain>
    </source>
</reference>
<dbReference type="RefSeq" id="WP_092335681.1">
    <property type="nucleotide sequence ID" value="NZ_FNCP01000041.1"/>
</dbReference>
<protein>
    <submittedName>
        <fullName evidence="2">Uncharacterized protein</fullName>
    </submittedName>
</protein>
<gene>
    <name evidence="2" type="ORF">SAMN05443529_1413</name>
</gene>
<dbReference type="AlphaFoldDB" id="A0A1G8KTC7"/>
<feature type="coiled-coil region" evidence="1">
    <location>
        <begin position="6"/>
        <end position="33"/>
    </location>
</feature>
<evidence type="ECO:0000256" key="1">
    <source>
        <dbReference type="SAM" id="Coils"/>
    </source>
</evidence>
<proteinExistence type="predicted"/>
<organism evidence="2 3">
    <name type="scientific">Desulfosporosinus hippei DSM 8344</name>
    <dbReference type="NCBI Taxonomy" id="1121419"/>
    <lineage>
        <taxon>Bacteria</taxon>
        <taxon>Bacillati</taxon>
        <taxon>Bacillota</taxon>
        <taxon>Clostridia</taxon>
        <taxon>Eubacteriales</taxon>
        <taxon>Desulfitobacteriaceae</taxon>
        <taxon>Desulfosporosinus</taxon>
    </lineage>
</organism>